<reference evidence="1" key="1">
    <citation type="journal article" date="2022" name="Int. J. Mol. Sci.">
        <title>Draft Genome of Tanacetum Coccineum: Genomic Comparison of Closely Related Tanacetum-Family Plants.</title>
        <authorList>
            <person name="Yamashiro T."/>
            <person name="Shiraishi A."/>
            <person name="Nakayama K."/>
            <person name="Satake H."/>
        </authorList>
    </citation>
    <scope>NUCLEOTIDE SEQUENCE</scope>
</reference>
<reference evidence="1" key="2">
    <citation type="submission" date="2022-01" db="EMBL/GenBank/DDBJ databases">
        <authorList>
            <person name="Yamashiro T."/>
            <person name="Shiraishi A."/>
            <person name="Satake H."/>
            <person name="Nakayama K."/>
        </authorList>
    </citation>
    <scope>NUCLEOTIDE SEQUENCE</scope>
</reference>
<organism evidence="1 2">
    <name type="scientific">Tanacetum coccineum</name>
    <dbReference type="NCBI Taxonomy" id="301880"/>
    <lineage>
        <taxon>Eukaryota</taxon>
        <taxon>Viridiplantae</taxon>
        <taxon>Streptophyta</taxon>
        <taxon>Embryophyta</taxon>
        <taxon>Tracheophyta</taxon>
        <taxon>Spermatophyta</taxon>
        <taxon>Magnoliopsida</taxon>
        <taxon>eudicotyledons</taxon>
        <taxon>Gunneridae</taxon>
        <taxon>Pentapetalae</taxon>
        <taxon>asterids</taxon>
        <taxon>campanulids</taxon>
        <taxon>Asterales</taxon>
        <taxon>Asteraceae</taxon>
        <taxon>Asteroideae</taxon>
        <taxon>Anthemideae</taxon>
        <taxon>Anthemidinae</taxon>
        <taxon>Tanacetum</taxon>
    </lineage>
</organism>
<dbReference type="PANTHER" id="PTHR15503">
    <property type="entry name" value="LDOC1 RELATED"/>
    <property type="match status" value="1"/>
</dbReference>
<proteinExistence type="predicted"/>
<name>A0ABQ5DR12_9ASTR</name>
<feature type="non-terminal residue" evidence="1">
    <location>
        <position position="1"/>
    </location>
</feature>
<gene>
    <name evidence="1" type="ORF">Tco_0941242</name>
</gene>
<sequence>DFADVFPKDLTGLPPQRQVEFHIDLVPRATPVMKSPYRLAPSEMQELSGQLQELQEKGFI</sequence>
<evidence type="ECO:0000313" key="2">
    <source>
        <dbReference type="Proteomes" id="UP001151760"/>
    </source>
</evidence>
<dbReference type="SUPFAM" id="SSF56672">
    <property type="entry name" value="DNA/RNA polymerases"/>
    <property type="match status" value="1"/>
</dbReference>
<comment type="caution">
    <text evidence="1">The sequence shown here is derived from an EMBL/GenBank/DDBJ whole genome shotgun (WGS) entry which is preliminary data.</text>
</comment>
<dbReference type="PANTHER" id="PTHR15503:SF45">
    <property type="entry name" value="RNA-DIRECTED DNA POLYMERASE HOMOLOG"/>
    <property type="match status" value="1"/>
</dbReference>
<accession>A0ABQ5DR12</accession>
<evidence type="ECO:0000313" key="1">
    <source>
        <dbReference type="EMBL" id="GJT41377.1"/>
    </source>
</evidence>
<dbReference type="EMBL" id="BQNB010015557">
    <property type="protein sequence ID" value="GJT41377.1"/>
    <property type="molecule type" value="Genomic_DNA"/>
</dbReference>
<dbReference type="InterPro" id="IPR043502">
    <property type="entry name" value="DNA/RNA_pol_sf"/>
</dbReference>
<dbReference type="Proteomes" id="UP001151760">
    <property type="component" value="Unassembled WGS sequence"/>
</dbReference>
<dbReference type="Gene3D" id="3.10.10.10">
    <property type="entry name" value="HIV Type 1 Reverse Transcriptase, subunit A, domain 1"/>
    <property type="match status" value="1"/>
</dbReference>
<protein>
    <recommendedName>
        <fullName evidence="3">Reverse transcriptase domain-containing protein</fullName>
    </recommendedName>
</protein>
<evidence type="ECO:0008006" key="3">
    <source>
        <dbReference type="Google" id="ProtNLM"/>
    </source>
</evidence>
<dbReference type="InterPro" id="IPR032567">
    <property type="entry name" value="RTL1-rel"/>
</dbReference>
<keyword evidence="2" id="KW-1185">Reference proteome</keyword>